<dbReference type="GO" id="GO:0016874">
    <property type="term" value="F:ligase activity"/>
    <property type="evidence" value="ECO:0007669"/>
    <property type="project" value="UniProtKB-KW"/>
</dbReference>
<feature type="domain" description="Biotin carboxylation" evidence="6">
    <location>
        <begin position="1"/>
        <end position="124"/>
    </location>
</feature>
<dbReference type="SUPFAM" id="SSF51246">
    <property type="entry name" value="Rudiment single hybrid motif"/>
    <property type="match status" value="1"/>
</dbReference>
<protein>
    <submittedName>
        <fullName evidence="7">3-methylcrotonyl-CoA carboxylase alpha subunit</fullName>
    </submittedName>
</protein>
<evidence type="ECO:0000313" key="8">
    <source>
        <dbReference type="Proteomes" id="UP000063308"/>
    </source>
</evidence>
<gene>
    <name evidence="7" type="ORF">NK6_3434</name>
</gene>
<dbReference type="GO" id="GO:0005524">
    <property type="term" value="F:ATP binding"/>
    <property type="evidence" value="ECO:0007669"/>
    <property type="project" value="UniProtKB-KW"/>
</dbReference>
<dbReference type="PANTHER" id="PTHR18866:SF33">
    <property type="entry name" value="METHYLCROTONOYL-COA CARBOXYLASE SUBUNIT ALPHA, MITOCHONDRIAL-RELATED"/>
    <property type="match status" value="1"/>
</dbReference>
<evidence type="ECO:0000256" key="3">
    <source>
        <dbReference type="ARBA" id="ARBA00022840"/>
    </source>
</evidence>
<dbReference type="PANTHER" id="PTHR18866">
    <property type="entry name" value="CARBOXYLASE:PYRUVATE/ACETYL-COA/PROPIONYL-COA CARBOXYLASE"/>
    <property type="match status" value="1"/>
</dbReference>
<reference evidence="7 8" key="1">
    <citation type="submission" date="2014-11" db="EMBL/GenBank/DDBJ databases">
        <title>Symbiosis island explosion on the genome of extra-slow-growing strains of soybean bradyrhizobia with massive insertion sequences.</title>
        <authorList>
            <person name="Iida T."/>
            <person name="Minamisawa K."/>
        </authorList>
    </citation>
    <scope>NUCLEOTIDE SEQUENCE [LARGE SCALE GENOMIC DNA]</scope>
    <source>
        <strain evidence="7 8">NK6</strain>
    </source>
</reference>
<name>A0A0E4BP26_9BRAD</name>
<keyword evidence="4" id="KW-0092">Biotin</keyword>
<dbReference type="SMART" id="SM00878">
    <property type="entry name" value="Biotin_carb_C"/>
    <property type="match status" value="1"/>
</dbReference>
<dbReference type="Pfam" id="PF02785">
    <property type="entry name" value="Biotin_carb_C"/>
    <property type="match status" value="1"/>
</dbReference>
<keyword evidence="2" id="KW-0547">Nucleotide-binding</keyword>
<evidence type="ECO:0000256" key="1">
    <source>
        <dbReference type="ARBA" id="ARBA00022598"/>
    </source>
</evidence>
<dbReference type="InterPro" id="IPR011764">
    <property type="entry name" value="Biotin_carboxylation_dom"/>
</dbReference>
<dbReference type="PROSITE" id="PS50979">
    <property type="entry name" value="BC"/>
    <property type="match status" value="1"/>
</dbReference>
<dbReference type="InterPro" id="IPR050856">
    <property type="entry name" value="Biotin_carboxylase_complex"/>
</dbReference>
<keyword evidence="3" id="KW-0067">ATP-binding</keyword>
<keyword evidence="1" id="KW-0436">Ligase</keyword>
<dbReference type="InterPro" id="IPR011054">
    <property type="entry name" value="Rudment_hybrid_motif"/>
</dbReference>
<dbReference type="AlphaFoldDB" id="A0A0E4BP26"/>
<evidence type="ECO:0000259" key="6">
    <source>
        <dbReference type="PROSITE" id="PS50979"/>
    </source>
</evidence>
<evidence type="ECO:0000313" key="7">
    <source>
        <dbReference type="EMBL" id="BAR56611.1"/>
    </source>
</evidence>
<dbReference type="InterPro" id="IPR005482">
    <property type="entry name" value="Biotin_COase_C"/>
</dbReference>
<evidence type="ECO:0000256" key="2">
    <source>
        <dbReference type="ARBA" id="ARBA00022741"/>
    </source>
</evidence>
<evidence type="ECO:0000256" key="5">
    <source>
        <dbReference type="SAM" id="MobiDB-lite"/>
    </source>
</evidence>
<organism evidence="7 8">
    <name type="scientific">Bradyrhizobium diazoefficiens</name>
    <dbReference type="NCBI Taxonomy" id="1355477"/>
    <lineage>
        <taxon>Bacteria</taxon>
        <taxon>Pseudomonadati</taxon>
        <taxon>Pseudomonadota</taxon>
        <taxon>Alphaproteobacteria</taxon>
        <taxon>Hyphomicrobiales</taxon>
        <taxon>Nitrobacteraceae</taxon>
        <taxon>Bradyrhizobium</taxon>
    </lineage>
</organism>
<accession>A0A0E4BP26</accession>
<feature type="region of interest" description="Disordered" evidence="5">
    <location>
        <begin position="170"/>
        <end position="203"/>
    </location>
</feature>
<dbReference type="Gene3D" id="3.30.470.20">
    <property type="entry name" value="ATP-grasp fold, B domain"/>
    <property type="match status" value="1"/>
</dbReference>
<proteinExistence type="predicted"/>
<dbReference type="Proteomes" id="UP000063308">
    <property type="component" value="Chromosome"/>
</dbReference>
<dbReference type="EMBL" id="AP014685">
    <property type="protein sequence ID" value="BAR56611.1"/>
    <property type="molecule type" value="Genomic_DNA"/>
</dbReference>
<feature type="compositionally biased region" description="Basic residues" evidence="5">
    <location>
        <begin position="170"/>
        <end position="179"/>
    </location>
</feature>
<evidence type="ECO:0000256" key="4">
    <source>
        <dbReference type="ARBA" id="ARBA00023267"/>
    </source>
</evidence>
<sequence length="216" mass="23731">MPVKQQDIRFAGHAIEVRLCSEDAAQDFMPQSGRMARWQAPDGIRVEHALQSGSEIPPFYDSMIAKVISHGATREEARGRLIVGLEQLTAFGVTTNQAFLMSCLRHPGFARGEATTAFIGAHRDELLAPRRTRRSARRWQACCSTSQIRARRHGGAAGACRQRFRFLRKSRSPARRANSKLRESGMVGTPSPPTAGRTSSKLISSILTRSASVTTA</sequence>